<dbReference type="SUPFAM" id="SSF52799">
    <property type="entry name" value="(Phosphotyrosine protein) phosphatases II"/>
    <property type="match status" value="1"/>
</dbReference>
<feature type="domain" description="Tyrosine specific protein phosphatases" evidence="1">
    <location>
        <begin position="123"/>
        <end position="198"/>
    </location>
</feature>
<dbReference type="Pfam" id="PF13350">
    <property type="entry name" value="Y_phosphatase3"/>
    <property type="match status" value="1"/>
</dbReference>
<dbReference type="PROSITE" id="PS00383">
    <property type="entry name" value="TYR_PHOSPHATASE_1"/>
    <property type="match status" value="1"/>
</dbReference>
<dbReference type="Gene3D" id="3.90.190.10">
    <property type="entry name" value="Protein tyrosine phosphatase superfamily"/>
    <property type="match status" value="1"/>
</dbReference>
<accession>A0A1H1ZDW4</accession>
<gene>
    <name evidence="2" type="ORF">SAMN04489834_3406</name>
</gene>
<evidence type="ECO:0000259" key="1">
    <source>
        <dbReference type="PROSITE" id="PS50056"/>
    </source>
</evidence>
<dbReference type="RefSeq" id="WP_083365096.1">
    <property type="nucleotide sequence ID" value="NZ_LT629742.1"/>
</dbReference>
<evidence type="ECO:0000313" key="2">
    <source>
        <dbReference type="EMBL" id="SDT31406.1"/>
    </source>
</evidence>
<dbReference type="GO" id="GO:0004721">
    <property type="term" value="F:phosphoprotein phosphatase activity"/>
    <property type="evidence" value="ECO:0007669"/>
    <property type="project" value="InterPro"/>
</dbReference>
<evidence type="ECO:0000313" key="3">
    <source>
        <dbReference type="Proteomes" id="UP000181956"/>
    </source>
</evidence>
<protein>
    <submittedName>
        <fullName evidence="2">Protein-tyrosine phosphatase</fullName>
    </submittedName>
</protein>
<sequence>MSSSTLLRPGIDDGIDTGIDIVLSAPVNLRDLGGIPVGDGSVRPGVAIRADDLSTITADAAAELVENGLAAVIDLRTPLEVSLTGRGPLAGHAVAYHHLPLMASVADGMPKEVPSFTPEAMGQMYLAMVERAAPQLVTALGIIAFAPGSTAFHCAAGRDRTGVLAALLLLILGADDEDIVADYASTGPNMPAILERTRPVMGAMMARLGIDFNGASAASLTEQPMHPSMRVLLAGLRERHGDPLAPLRAAGLGDDTVARLRSRALGA</sequence>
<dbReference type="Proteomes" id="UP000181956">
    <property type="component" value="Chromosome I"/>
</dbReference>
<dbReference type="InterPro" id="IPR000387">
    <property type="entry name" value="Tyr_Pase_dom"/>
</dbReference>
<dbReference type="InterPro" id="IPR026893">
    <property type="entry name" value="Tyr/Ser_Pase_IphP-type"/>
</dbReference>
<dbReference type="InterPro" id="IPR016130">
    <property type="entry name" value="Tyr_Pase_AS"/>
</dbReference>
<reference evidence="3" key="1">
    <citation type="submission" date="2016-10" db="EMBL/GenBank/DDBJ databases">
        <authorList>
            <person name="Varghese N."/>
            <person name="Submissions S."/>
        </authorList>
    </citation>
    <scope>NUCLEOTIDE SEQUENCE [LARGE SCALE GENOMIC DNA]</scope>
    <source>
        <strain evidence="3">DSM 21772</strain>
    </source>
</reference>
<dbReference type="OrthoDB" id="1188001at2"/>
<dbReference type="InterPro" id="IPR029021">
    <property type="entry name" value="Prot-tyrosine_phosphatase-like"/>
</dbReference>
<dbReference type="AlphaFoldDB" id="A0A1H1ZDW4"/>
<keyword evidence="3" id="KW-1185">Reference proteome</keyword>
<dbReference type="EMBL" id="LT629742">
    <property type="protein sequence ID" value="SDT31406.1"/>
    <property type="molecule type" value="Genomic_DNA"/>
</dbReference>
<dbReference type="STRING" id="412690.SAMN04489834_3406"/>
<proteinExistence type="predicted"/>
<organism evidence="2 3">
    <name type="scientific">Microterricola viridarii</name>
    <dbReference type="NCBI Taxonomy" id="412690"/>
    <lineage>
        <taxon>Bacteria</taxon>
        <taxon>Bacillati</taxon>
        <taxon>Actinomycetota</taxon>
        <taxon>Actinomycetes</taxon>
        <taxon>Micrococcales</taxon>
        <taxon>Microbacteriaceae</taxon>
        <taxon>Microterricola</taxon>
    </lineage>
</organism>
<dbReference type="PROSITE" id="PS50056">
    <property type="entry name" value="TYR_PHOSPHATASE_2"/>
    <property type="match status" value="1"/>
</dbReference>
<name>A0A1H1ZDW4_9MICO</name>